<comment type="caution">
    <text evidence="2">The sequence shown here is derived from an EMBL/GenBank/DDBJ whole genome shotgun (WGS) entry which is preliminary data.</text>
</comment>
<evidence type="ECO:0000313" key="3">
    <source>
        <dbReference type="Proteomes" id="UP000036403"/>
    </source>
</evidence>
<feature type="compositionally biased region" description="Basic and acidic residues" evidence="1">
    <location>
        <begin position="192"/>
        <end position="229"/>
    </location>
</feature>
<dbReference type="Proteomes" id="UP000036403">
    <property type="component" value="Unassembled WGS sequence"/>
</dbReference>
<feature type="compositionally biased region" description="Basic and acidic residues" evidence="1">
    <location>
        <begin position="50"/>
        <end position="96"/>
    </location>
</feature>
<protein>
    <submittedName>
        <fullName evidence="2">Uncharacterized protein</fullName>
    </submittedName>
</protein>
<reference evidence="2 3" key="1">
    <citation type="submission" date="2015-04" db="EMBL/GenBank/DDBJ databases">
        <title>Lasius niger genome sequencing.</title>
        <authorList>
            <person name="Konorov E.A."/>
            <person name="Nikitin M.A."/>
            <person name="Kirill M.V."/>
            <person name="Chang P."/>
        </authorList>
    </citation>
    <scope>NUCLEOTIDE SEQUENCE [LARGE SCALE GENOMIC DNA]</scope>
    <source>
        <tissue evidence="2">Whole</tissue>
    </source>
</reference>
<feature type="compositionally biased region" description="Basic residues" evidence="1">
    <location>
        <begin position="230"/>
        <end position="240"/>
    </location>
</feature>
<keyword evidence="3" id="KW-1185">Reference proteome</keyword>
<dbReference type="EMBL" id="LBMM01007520">
    <property type="protein sequence ID" value="KMQ89658.1"/>
    <property type="molecule type" value="Genomic_DNA"/>
</dbReference>
<proteinExistence type="predicted"/>
<feature type="compositionally biased region" description="Basic and acidic residues" evidence="1">
    <location>
        <begin position="15"/>
        <end position="26"/>
    </location>
</feature>
<name>A0A0J7KGW2_LASNI</name>
<evidence type="ECO:0000313" key="2">
    <source>
        <dbReference type="EMBL" id="KMQ89658.1"/>
    </source>
</evidence>
<sequence length="240" mass="27844">MERKREGAERKKKGERREEKAGGSEGEREESEVACDKIDGKKVGGGARKNKTEEGKDGGERKEGTREEGVMEGLRKERRNGGKDVKDGGTEGRREVWRGEGEGMRWEVRKRMLERKVALRGVEERMGDDGKSILLGILDKEEDRDEVLERRGERGRRWKMSVDEDLTREERKIKWRIRERAREPAEVMLGRGKKEGKGISGKREDLVLTEGKEEEEKKDEETRGMEERGKKRIVRGRRRV</sequence>
<dbReference type="PaxDb" id="67767-A0A0J7KGW2"/>
<dbReference type="AlphaFoldDB" id="A0A0J7KGW2"/>
<organism evidence="2 3">
    <name type="scientific">Lasius niger</name>
    <name type="common">Black garden ant</name>
    <dbReference type="NCBI Taxonomy" id="67767"/>
    <lineage>
        <taxon>Eukaryota</taxon>
        <taxon>Metazoa</taxon>
        <taxon>Ecdysozoa</taxon>
        <taxon>Arthropoda</taxon>
        <taxon>Hexapoda</taxon>
        <taxon>Insecta</taxon>
        <taxon>Pterygota</taxon>
        <taxon>Neoptera</taxon>
        <taxon>Endopterygota</taxon>
        <taxon>Hymenoptera</taxon>
        <taxon>Apocrita</taxon>
        <taxon>Aculeata</taxon>
        <taxon>Formicoidea</taxon>
        <taxon>Formicidae</taxon>
        <taxon>Formicinae</taxon>
        <taxon>Lasius</taxon>
        <taxon>Lasius</taxon>
    </lineage>
</organism>
<accession>A0A0J7KGW2</accession>
<gene>
    <name evidence="2" type="ORF">RF55_10686</name>
</gene>
<feature type="region of interest" description="Disordered" evidence="1">
    <location>
        <begin position="188"/>
        <end position="240"/>
    </location>
</feature>
<evidence type="ECO:0000256" key="1">
    <source>
        <dbReference type="SAM" id="MobiDB-lite"/>
    </source>
</evidence>
<feature type="region of interest" description="Disordered" evidence="1">
    <location>
        <begin position="1"/>
        <end position="96"/>
    </location>
</feature>